<reference evidence="2 3" key="1">
    <citation type="journal article" date="2016" name="Nat. Commun.">
        <title>Thousands of microbial genomes shed light on interconnected biogeochemical processes in an aquifer system.</title>
        <authorList>
            <person name="Anantharaman K."/>
            <person name="Brown C.T."/>
            <person name="Hug L.A."/>
            <person name="Sharon I."/>
            <person name="Castelle C.J."/>
            <person name="Probst A.J."/>
            <person name="Thomas B.C."/>
            <person name="Singh A."/>
            <person name="Wilkins M.J."/>
            <person name="Karaoz U."/>
            <person name="Brodie E.L."/>
            <person name="Williams K.H."/>
            <person name="Hubbard S.S."/>
            <person name="Banfield J.F."/>
        </authorList>
    </citation>
    <scope>NUCLEOTIDE SEQUENCE [LARGE SCALE GENOMIC DNA]</scope>
</reference>
<feature type="domain" description="DNA topoisomerase type IA zn finger" evidence="1">
    <location>
        <begin position="62"/>
        <end position="79"/>
    </location>
</feature>
<dbReference type="GO" id="GO:0005694">
    <property type="term" value="C:chromosome"/>
    <property type="evidence" value="ECO:0007669"/>
    <property type="project" value="InterPro"/>
</dbReference>
<accession>A0A1F7J4F0</accession>
<proteinExistence type="predicted"/>
<protein>
    <recommendedName>
        <fullName evidence="1">DNA topoisomerase type IA zn finger domain-containing protein</fullName>
    </recommendedName>
</protein>
<dbReference type="EMBL" id="MGAQ01000015">
    <property type="protein sequence ID" value="OGK50485.1"/>
    <property type="molecule type" value="Genomic_DNA"/>
</dbReference>
<comment type="caution">
    <text evidence="2">The sequence shown here is derived from an EMBL/GenBank/DDBJ whole genome shotgun (WGS) entry which is preliminary data.</text>
</comment>
<dbReference type="GO" id="GO:0003916">
    <property type="term" value="F:DNA topoisomerase activity"/>
    <property type="evidence" value="ECO:0007669"/>
    <property type="project" value="InterPro"/>
</dbReference>
<feature type="domain" description="DNA topoisomerase type IA zn finger" evidence="1">
    <location>
        <begin position="8"/>
        <end position="26"/>
    </location>
</feature>
<dbReference type="Proteomes" id="UP000178558">
    <property type="component" value="Unassembled WGS sequence"/>
</dbReference>
<name>A0A1F7J4F0_9BACT</name>
<gene>
    <name evidence="2" type="ORF">A3B50_01740</name>
</gene>
<organism evidence="2 3">
    <name type="scientific">Candidatus Roizmanbacteria bacterium RIFCSPLOWO2_01_FULL_40_42</name>
    <dbReference type="NCBI Taxonomy" id="1802066"/>
    <lineage>
        <taxon>Bacteria</taxon>
        <taxon>Candidatus Roizmaniibacteriota</taxon>
    </lineage>
</organism>
<dbReference type="AlphaFoldDB" id="A0A1F7J4F0"/>
<dbReference type="InterPro" id="IPR013498">
    <property type="entry name" value="Topo_IA_Znf"/>
</dbReference>
<sequence>MEENTTLDEKCPKCGNPLVMATTRTGRRLKRCSTNVWDKETRTSSGCDYIEWMKGTTEELEEDCPKCGSKLVMYTSAAGKKMKKCSTNVWNKETRSAEGCDYVQWL</sequence>
<evidence type="ECO:0000259" key="1">
    <source>
        <dbReference type="Pfam" id="PF01396"/>
    </source>
</evidence>
<dbReference type="Pfam" id="PF01396">
    <property type="entry name" value="Zn_ribbon_Top1"/>
    <property type="match status" value="2"/>
</dbReference>
<evidence type="ECO:0000313" key="2">
    <source>
        <dbReference type="EMBL" id="OGK50485.1"/>
    </source>
</evidence>
<evidence type="ECO:0000313" key="3">
    <source>
        <dbReference type="Proteomes" id="UP000178558"/>
    </source>
</evidence>
<dbReference type="GO" id="GO:0003677">
    <property type="term" value="F:DNA binding"/>
    <property type="evidence" value="ECO:0007669"/>
    <property type="project" value="InterPro"/>
</dbReference>
<dbReference type="GO" id="GO:0006265">
    <property type="term" value="P:DNA topological change"/>
    <property type="evidence" value="ECO:0007669"/>
    <property type="project" value="InterPro"/>
</dbReference>